<sequence length="555" mass="63239">MNNDICEKFLDKDIKLELQETLREWELQCEHIKQSLIEKASSLQVARNSCAANEHDSNINFVKKEMASVITNCLKNILEESKVITGEDTKQPHQSTGETVPFLTEQHLEDLSYGKAKMPENSNVNYPLNSSQDCLALSFRRSQRNTKCTKNKLTSPILSKKVKIKRTRKHRAIFPRMPIEMLKGLTDPQNFLDFTLPLKLVEQYNGCDMNCCSNDGKMVKAEDSIFEIQNPCSGKVVTNEVSDKMSIQIVTSLEQDTVLLEPETLESRSHLALDHKTRIDIHNCQRMAIVLSSFGMFLAMQEIKKTEINIYKLADGTCIKSWNYDLKETVDGLWWMNIEGTANKLYLLQTNEKLSCCWISMYDPTENTGKGKASLVTIEVLHCVCVLPFLQFVVSSNRIVKYAWNKAERDFTPQLEMMRIEDSITSLCALNHQPNALIGSSSKMLYIWNHRTGLLLQQISFLNQCQELLTASSLNGLIVLHVLMASNNCSICARYLCNPHTGMCVKVFKAKNPASSKRISILNNQENFHSLHELEDGCSSCFKEKNLNFLLYFLK</sequence>
<evidence type="ECO:0008006" key="3">
    <source>
        <dbReference type="Google" id="ProtNLM"/>
    </source>
</evidence>
<name>A0ABP0G0A8_CLALP</name>
<dbReference type="Gene3D" id="2.130.10.10">
    <property type="entry name" value="YVTN repeat-like/Quinoprotein amine dehydrogenase"/>
    <property type="match status" value="1"/>
</dbReference>
<dbReference type="Proteomes" id="UP001642483">
    <property type="component" value="Unassembled WGS sequence"/>
</dbReference>
<accession>A0ABP0G0A8</accession>
<evidence type="ECO:0000313" key="1">
    <source>
        <dbReference type="EMBL" id="CAK8685268.1"/>
    </source>
</evidence>
<protein>
    <recommendedName>
        <fullName evidence="3">Partner and localiser of BRCA2 WD40 domain-containing protein</fullName>
    </recommendedName>
</protein>
<reference evidence="1 2" key="1">
    <citation type="submission" date="2024-02" db="EMBL/GenBank/DDBJ databases">
        <authorList>
            <person name="Daric V."/>
            <person name="Darras S."/>
        </authorList>
    </citation>
    <scope>NUCLEOTIDE SEQUENCE [LARGE SCALE GENOMIC DNA]</scope>
</reference>
<dbReference type="InterPro" id="IPR015943">
    <property type="entry name" value="WD40/YVTN_repeat-like_dom_sf"/>
</dbReference>
<comment type="caution">
    <text evidence="1">The sequence shown here is derived from an EMBL/GenBank/DDBJ whole genome shotgun (WGS) entry which is preliminary data.</text>
</comment>
<keyword evidence="2" id="KW-1185">Reference proteome</keyword>
<dbReference type="EMBL" id="CAWYQH010000099">
    <property type="protein sequence ID" value="CAK8685268.1"/>
    <property type="molecule type" value="Genomic_DNA"/>
</dbReference>
<proteinExistence type="predicted"/>
<dbReference type="SUPFAM" id="SSF50978">
    <property type="entry name" value="WD40 repeat-like"/>
    <property type="match status" value="1"/>
</dbReference>
<organism evidence="1 2">
    <name type="scientific">Clavelina lepadiformis</name>
    <name type="common">Light-bulb sea squirt</name>
    <name type="synonym">Ascidia lepadiformis</name>
    <dbReference type="NCBI Taxonomy" id="159417"/>
    <lineage>
        <taxon>Eukaryota</taxon>
        <taxon>Metazoa</taxon>
        <taxon>Chordata</taxon>
        <taxon>Tunicata</taxon>
        <taxon>Ascidiacea</taxon>
        <taxon>Aplousobranchia</taxon>
        <taxon>Clavelinidae</taxon>
        <taxon>Clavelina</taxon>
    </lineage>
</organism>
<gene>
    <name evidence="1" type="ORF">CVLEPA_LOCUS16407</name>
</gene>
<dbReference type="InterPro" id="IPR036322">
    <property type="entry name" value="WD40_repeat_dom_sf"/>
</dbReference>
<evidence type="ECO:0000313" key="2">
    <source>
        <dbReference type="Proteomes" id="UP001642483"/>
    </source>
</evidence>